<dbReference type="RefSeq" id="WP_075786446.1">
    <property type="nucleotide sequence ID" value="NZ_JAESIL010000067.1"/>
</dbReference>
<sequence>MTPDKLAYMANQIATAFARLPDDEAEAAIAAHIDQFWDPRMRARLLSLAESPKTGLSDRARGAAALIRRPETA</sequence>
<proteinExistence type="predicted"/>
<evidence type="ECO:0000313" key="1">
    <source>
        <dbReference type="EMBL" id="MBL3579416.1"/>
    </source>
</evidence>
<dbReference type="EMBL" id="JAESIL010000067">
    <property type="protein sequence ID" value="MBL3579416.1"/>
    <property type="molecule type" value="Genomic_DNA"/>
</dbReference>
<evidence type="ECO:0000313" key="3">
    <source>
        <dbReference type="Proteomes" id="UP000295484"/>
    </source>
</evidence>
<protein>
    <submittedName>
        <fullName evidence="2">Formate dehydrogenase delta subunit</fullName>
    </submittedName>
    <submittedName>
        <fullName evidence="1">Formate dehydrogenase subunit delta</fullName>
    </submittedName>
</protein>
<dbReference type="EMBL" id="SOEB01000001">
    <property type="protein sequence ID" value="TDX33769.1"/>
    <property type="molecule type" value="Genomic_DNA"/>
</dbReference>
<dbReference type="Proteomes" id="UP000635853">
    <property type="component" value="Unassembled WGS sequence"/>
</dbReference>
<evidence type="ECO:0000313" key="2">
    <source>
        <dbReference type="EMBL" id="TDX33769.1"/>
    </source>
</evidence>
<gene>
    <name evidence="2" type="ORF">EV657_101198</name>
    <name evidence="1" type="ORF">JMJ92_14795</name>
</gene>
<dbReference type="Proteomes" id="UP000295484">
    <property type="component" value="Unassembled WGS sequence"/>
</dbReference>
<name>A0A4R8G9C1_9RHOB</name>
<reference evidence="1" key="3">
    <citation type="submission" date="2021-01" db="EMBL/GenBank/DDBJ databases">
        <authorList>
            <person name="Guzman M.S."/>
        </authorList>
    </citation>
    <scope>NUCLEOTIDE SEQUENCE</scope>
    <source>
        <strain evidence="1">AB19</strain>
    </source>
</reference>
<reference evidence="4" key="2">
    <citation type="submission" date="2021-01" db="EMBL/GenBank/DDBJ databases">
        <title>Draft genomes of Rhodovulum sulfidophilum.</title>
        <authorList>
            <person name="Guzman M.S."/>
        </authorList>
    </citation>
    <scope>NUCLEOTIDE SEQUENCE [LARGE SCALE GENOMIC DNA]</scope>
    <source>
        <strain evidence="4">AB19</strain>
    </source>
</reference>
<keyword evidence="4" id="KW-1185">Reference proteome</keyword>
<comment type="caution">
    <text evidence="2">The sequence shown here is derived from an EMBL/GenBank/DDBJ whole genome shotgun (WGS) entry which is preliminary data.</text>
</comment>
<dbReference type="Pfam" id="PF11390">
    <property type="entry name" value="FdsD"/>
    <property type="match status" value="1"/>
</dbReference>
<accession>A0A4R8G9C1</accession>
<dbReference type="AlphaFoldDB" id="A0A4R8G9C1"/>
<organism evidence="2 3">
    <name type="scientific">Rhodovulum visakhapatnamense</name>
    <dbReference type="NCBI Taxonomy" id="364297"/>
    <lineage>
        <taxon>Bacteria</taxon>
        <taxon>Pseudomonadati</taxon>
        <taxon>Pseudomonadota</taxon>
        <taxon>Alphaproteobacteria</taxon>
        <taxon>Rhodobacterales</taxon>
        <taxon>Paracoccaceae</taxon>
        <taxon>Rhodovulum</taxon>
    </lineage>
</organism>
<reference evidence="2 3" key="1">
    <citation type="submission" date="2019-03" db="EMBL/GenBank/DDBJ databases">
        <title>Genomic Encyclopedia of Type Strains, Phase IV (KMG-IV): sequencing the most valuable type-strain genomes for metagenomic binning, comparative biology and taxonomic classification.</title>
        <authorList>
            <person name="Goeker M."/>
        </authorList>
    </citation>
    <scope>NUCLEOTIDE SEQUENCE [LARGE SCALE GENOMIC DNA]</scope>
    <source>
        <strain evidence="2 3">JA181</strain>
    </source>
</reference>
<dbReference type="InterPro" id="IPR021074">
    <property type="entry name" value="Formate_DH_dsu"/>
</dbReference>
<evidence type="ECO:0000313" key="4">
    <source>
        <dbReference type="Proteomes" id="UP000635853"/>
    </source>
</evidence>